<dbReference type="Gene3D" id="1.10.1380.10">
    <property type="entry name" value="Neutral endopeptidase , domain2"/>
    <property type="match status" value="1"/>
</dbReference>
<keyword evidence="7" id="KW-0482">Metalloprotease</keyword>
<evidence type="ECO:0000256" key="1">
    <source>
        <dbReference type="ARBA" id="ARBA00001947"/>
    </source>
</evidence>
<dbReference type="PANTHER" id="PTHR11733">
    <property type="entry name" value="ZINC METALLOPROTEASE FAMILY M13 NEPRILYSIN-RELATED"/>
    <property type="match status" value="1"/>
</dbReference>
<dbReference type="AlphaFoldDB" id="A0A9P1MXK5"/>
<evidence type="ECO:0000256" key="6">
    <source>
        <dbReference type="ARBA" id="ARBA00022833"/>
    </source>
</evidence>
<feature type="domain" description="Peptidase M13 N-terminal" evidence="10">
    <location>
        <begin position="202"/>
        <end position="378"/>
    </location>
</feature>
<organism evidence="11 12">
    <name type="scientific">Caenorhabditis angaria</name>
    <dbReference type="NCBI Taxonomy" id="860376"/>
    <lineage>
        <taxon>Eukaryota</taxon>
        <taxon>Metazoa</taxon>
        <taxon>Ecdysozoa</taxon>
        <taxon>Nematoda</taxon>
        <taxon>Chromadorea</taxon>
        <taxon>Rhabditida</taxon>
        <taxon>Rhabditina</taxon>
        <taxon>Rhabditomorpha</taxon>
        <taxon>Rhabditoidea</taxon>
        <taxon>Rhabditidae</taxon>
        <taxon>Peloderinae</taxon>
        <taxon>Caenorhabditis</taxon>
    </lineage>
</organism>
<evidence type="ECO:0000256" key="7">
    <source>
        <dbReference type="ARBA" id="ARBA00023049"/>
    </source>
</evidence>
<evidence type="ECO:0000313" key="11">
    <source>
        <dbReference type="EMBL" id="CAI5439704.1"/>
    </source>
</evidence>
<keyword evidence="8" id="KW-0472">Membrane</keyword>
<dbReference type="PANTHER" id="PTHR11733:SF208">
    <property type="entry name" value="PEPTIDASE M13 C-TERMINAL DOMAIN-CONTAINING PROTEIN"/>
    <property type="match status" value="1"/>
</dbReference>
<dbReference type="EMBL" id="CANHGI010000001">
    <property type="protein sequence ID" value="CAI5439704.1"/>
    <property type="molecule type" value="Genomic_DNA"/>
</dbReference>
<accession>A0A9P1MXK5</accession>
<keyword evidence="6" id="KW-0862">Zinc</keyword>
<name>A0A9P1MXK5_9PELO</name>
<dbReference type="GO" id="GO:0004222">
    <property type="term" value="F:metalloendopeptidase activity"/>
    <property type="evidence" value="ECO:0007669"/>
    <property type="project" value="InterPro"/>
</dbReference>
<keyword evidence="8" id="KW-0812">Transmembrane</keyword>
<reference evidence="11" key="1">
    <citation type="submission" date="2022-11" db="EMBL/GenBank/DDBJ databases">
        <authorList>
            <person name="Kikuchi T."/>
        </authorList>
    </citation>
    <scope>NUCLEOTIDE SEQUENCE</scope>
    <source>
        <strain evidence="11">PS1010</strain>
    </source>
</reference>
<comment type="similarity">
    <text evidence="2">Belongs to the peptidase M13 family.</text>
</comment>
<evidence type="ECO:0000259" key="10">
    <source>
        <dbReference type="Pfam" id="PF05649"/>
    </source>
</evidence>
<sequence>MKTPSFLKKRKVQYAILITGFLLTLSLFIAILIGSVGDFINHDNFKPICETEKCFELGNRMALLMDNSTDPCIDFYKFSCGNFEKNVDPSENYGTEIYNNLFIDRKNFTKYLNFSTFQPKTTPQRIAAVLWNKCVETKSVEIYETDIWKKLDLTDILLEMAKVSIAKTQFLKNDIMALAFPNEQFKLYLKIGSGIEKDFKTEYTAFYNAIQVEETEKRAKSNDNSIFPFNFLNIKKYMLKLLPNYSRTNTNWELIYFVNQLTALQQIVNSKGVAAIRDVLKKYYDEKLSSYVVENKFSGKDREEKCFKVVEKMFPGTLAMIFVEQFVPKENLKRANEILDEVKNVFNEMIDENNWMEQELKNRLKKEANLIKSSIGIPDEYKNMKNIEKMYENIEKSKKAKDQTYLELVRNLLKMNSEETFLRVARKEQITYAGQPLHFSANYFGGSHRASMAPIFLNYPYIDFDLPNWNIYASFAFVLSHEVGHAFDAHAFKLDQDYNKYPISPKTEQEFKKRVDCLIEKYNKFKFSDGTFSNGNRTKQEDTADKIGFELVSRLFRKLLDEKRQQRLPVIDQYTVQQQFYQRLAYDWCSKETVGTELAQYKNDVHSLGEFRVNGIMSNSDGFSEAFGCKKNTPMNPENKCQLY</sequence>
<dbReference type="Proteomes" id="UP001152747">
    <property type="component" value="Unassembled WGS sequence"/>
</dbReference>
<evidence type="ECO:0000259" key="9">
    <source>
        <dbReference type="Pfam" id="PF01431"/>
    </source>
</evidence>
<feature type="transmembrane region" description="Helical" evidence="8">
    <location>
        <begin position="12"/>
        <end position="36"/>
    </location>
</feature>
<dbReference type="InterPro" id="IPR000718">
    <property type="entry name" value="Peptidase_M13"/>
</dbReference>
<feature type="domain" description="Peptidase M13 C-terminal" evidence="9">
    <location>
        <begin position="445"/>
        <end position="643"/>
    </location>
</feature>
<dbReference type="SUPFAM" id="SSF55486">
    <property type="entry name" value="Metalloproteases ('zincins'), catalytic domain"/>
    <property type="match status" value="1"/>
</dbReference>
<comment type="cofactor">
    <cofactor evidence="1">
        <name>Zn(2+)</name>
        <dbReference type="ChEBI" id="CHEBI:29105"/>
    </cofactor>
</comment>
<evidence type="ECO:0008006" key="13">
    <source>
        <dbReference type="Google" id="ProtNLM"/>
    </source>
</evidence>
<dbReference type="InterPro" id="IPR018497">
    <property type="entry name" value="Peptidase_M13_C"/>
</dbReference>
<evidence type="ECO:0000313" key="12">
    <source>
        <dbReference type="Proteomes" id="UP001152747"/>
    </source>
</evidence>
<dbReference type="InterPro" id="IPR042089">
    <property type="entry name" value="Peptidase_M13_dom_2"/>
</dbReference>
<keyword evidence="4" id="KW-0479">Metal-binding</keyword>
<keyword evidence="12" id="KW-1185">Reference proteome</keyword>
<dbReference type="GO" id="GO:0016485">
    <property type="term" value="P:protein processing"/>
    <property type="evidence" value="ECO:0007669"/>
    <property type="project" value="TreeGrafter"/>
</dbReference>
<gene>
    <name evidence="11" type="ORF">CAMP_LOCUS2341</name>
</gene>
<dbReference type="PROSITE" id="PS51885">
    <property type="entry name" value="NEPRILYSIN"/>
    <property type="match status" value="1"/>
</dbReference>
<dbReference type="GO" id="GO:0046872">
    <property type="term" value="F:metal ion binding"/>
    <property type="evidence" value="ECO:0007669"/>
    <property type="project" value="UniProtKB-KW"/>
</dbReference>
<dbReference type="InterPro" id="IPR024079">
    <property type="entry name" value="MetalloPept_cat_dom_sf"/>
</dbReference>
<dbReference type="Pfam" id="PF05649">
    <property type="entry name" value="Peptidase_M13_N"/>
    <property type="match status" value="1"/>
</dbReference>
<evidence type="ECO:0000256" key="4">
    <source>
        <dbReference type="ARBA" id="ARBA00022723"/>
    </source>
</evidence>
<dbReference type="Pfam" id="PF01431">
    <property type="entry name" value="Peptidase_M13"/>
    <property type="match status" value="1"/>
</dbReference>
<keyword evidence="3" id="KW-0645">Protease</keyword>
<dbReference type="GO" id="GO:0005886">
    <property type="term" value="C:plasma membrane"/>
    <property type="evidence" value="ECO:0007669"/>
    <property type="project" value="TreeGrafter"/>
</dbReference>
<dbReference type="Gene3D" id="3.40.390.10">
    <property type="entry name" value="Collagenase (Catalytic Domain)"/>
    <property type="match status" value="1"/>
</dbReference>
<comment type="caution">
    <text evidence="11">The sequence shown here is derived from an EMBL/GenBank/DDBJ whole genome shotgun (WGS) entry which is preliminary data.</text>
</comment>
<evidence type="ECO:0000256" key="8">
    <source>
        <dbReference type="SAM" id="Phobius"/>
    </source>
</evidence>
<dbReference type="InterPro" id="IPR008753">
    <property type="entry name" value="Peptidase_M13_N"/>
</dbReference>
<keyword evidence="8" id="KW-1133">Transmembrane helix</keyword>
<evidence type="ECO:0000256" key="2">
    <source>
        <dbReference type="ARBA" id="ARBA00007357"/>
    </source>
</evidence>
<dbReference type="OrthoDB" id="6475849at2759"/>
<protein>
    <recommendedName>
        <fullName evidence="13">Peptidase M13 C-terminal domain-containing protein</fullName>
    </recommendedName>
</protein>
<evidence type="ECO:0000256" key="5">
    <source>
        <dbReference type="ARBA" id="ARBA00022801"/>
    </source>
</evidence>
<proteinExistence type="inferred from homology"/>
<evidence type="ECO:0000256" key="3">
    <source>
        <dbReference type="ARBA" id="ARBA00022670"/>
    </source>
</evidence>
<keyword evidence="5" id="KW-0378">Hydrolase</keyword>
<dbReference type="CDD" id="cd08662">
    <property type="entry name" value="M13"/>
    <property type="match status" value="1"/>
</dbReference>